<protein>
    <submittedName>
        <fullName evidence="3">SCP-like extracellular protein</fullName>
    </submittedName>
</protein>
<dbReference type="SUPFAM" id="SSF55797">
    <property type="entry name" value="PR-1-like"/>
    <property type="match status" value="1"/>
</dbReference>
<dbReference type="Gene3D" id="3.40.33.10">
    <property type="entry name" value="CAP"/>
    <property type="match status" value="1"/>
</dbReference>
<dbReference type="RefSeq" id="WP_020949285.1">
    <property type="nucleotide sequence ID" value="NC_022041.1"/>
</dbReference>
<dbReference type="eggNOG" id="COG2340">
    <property type="taxonomic scope" value="Bacteria"/>
</dbReference>
<feature type="domain" description="SCP" evidence="2">
    <location>
        <begin position="60"/>
        <end position="174"/>
    </location>
</feature>
<evidence type="ECO:0000313" key="4">
    <source>
        <dbReference type="Proteomes" id="UP000015480"/>
    </source>
</evidence>
<accession>S5YQW7</accession>
<feature type="signal peptide" evidence="1">
    <location>
        <begin position="1"/>
        <end position="25"/>
    </location>
</feature>
<name>S5YQW7_PARAH</name>
<evidence type="ECO:0000313" key="3">
    <source>
        <dbReference type="EMBL" id="AGT07646.1"/>
    </source>
</evidence>
<dbReference type="PANTHER" id="PTHR31157">
    <property type="entry name" value="SCP DOMAIN-CONTAINING PROTEIN"/>
    <property type="match status" value="1"/>
</dbReference>
<keyword evidence="4" id="KW-1185">Reference proteome</keyword>
<dbReference type="PATRIC" id="fig|1367847.3.peg.485"/>
<proteinExistence type="predicted"/>
<dbReference type="CDD" id="cd05379">
    <property type="entry name" value="CAP_bacterial"/>
    <property type="match status" value="1"/>
</dbReference>
<dbReference type="OrthoDB" id="9811255at2"/>
<evidence type="ECO:0000259" key="2">
    <source>
        <dbReference type="Pfam" id="PF00188"/>
    </source>
</evidence>
<dbReference type="AlphaFoldDB" id="S5YQW7"/>
<organism evidence="3 4">
    <name type="scientific">Paracoccus aminophilus JCM 7686</name>
    <dbReference type="NCBI Taxonomy" id="1367847"/>
    <lineage>
        <taxon>Bacteria</taxon>
        <taxon>Pseudomonadati</taxon>
        <taxon>Pseudomonadota</taxon>
        <taxon>Alphaproteobacteria</taxon>
        <taxon>Rhodobacterales</taxon>
        <taxon>Paracoccaceae</taxon>
        <taxon>Paracoccus</taxon>
    </lineage>
</organism>
<feature type="chain" id="PRO_5004534799" evidence="1">
    <location>
        <begin position="26"/>
        <end position="178"/>
    </location>
</feature>
<dbReference type="InterPro" id="IPR014044">
    <property type="entry name" value="CAP_dom"/>
</dbReference>
<dbReference type="Pfam" id="PF00188">
    <property type="entry name" value="CAP"/>
    <property type="match status" value="1"/>
</dbReference>
<dbReference type="HOGENOM" id="CLU_048111_3_3_5"/>
<keyword evidence="1" id="KW-0732">Signal</keyword>
<gene>
    <name evidence="3" type="ORF">JCM7686_0537</name>
</gene>
<dbReference type="Proteomes" id="UP000015480">
    <property type="component" value="Chromosome"/>
</dbReference>
<dbReference type="InterPro" id="IPR035940">
    <property type="entry name" value="CAP_sf"/>
</dbReference>
<sequence>MVLKTISRTACLCLGLFAAGLPADAQPVAQGLRTATGAAAGQVQCLGTSARETKAALVQTNEIRRSNGLPALRANPKLVEAAARHACDMARRGQMTHAGSSTRGPSQRVKALGYRMRLVAENIAMGYNSTGDVMQAWRDSQGHLQNIMLPQTRDFGIGRAIGADGRTVYWAAVYGVSQ</sequence>
<dbReference type="KEGG" id="pami:JCM7686_0537"/>
<evidence type="ECO:0000256" key="1">
    <source>
        <dbReference type="SAM" id="SignalP"/>
    </source>
</evidence>
<dbReference type="STRING" id="1367847.JCM7686_0537"/>
<reference evidence="3 4" key="1">
    <citation type="journal article" date="2014" name="BMC Genomics">
        <title>Architecture and functions of a multipartite genome of the methylotrophic bacterium Paracoccus aminophilus JCM 7686, containing primary and secondary chromids.</title>
        <authorList>
            <person name="Dziewit L."/>
            <person name="Czarnecki J."/>
            <person name="Wibberg D."/>
            <person name="Radlinska M."/>
            <person name="Mrozek P."/>
            <person name="Szymczak M."/>
            <person name="Schluter A."/>
            <person name="Puhler A."/>
            <person name="Bartosik D."/>
        </authorList>
    </citation>
    <scope>NUCLEOTIDE SEQUENCE [LARGE SCALE GENOMIC DNA]</scope>
    <source>
        <strain evidence="3">JCM 7686</strain>
    </source>
</reference>
<dbReference type="EMBL" id="CP006650">
    <property type="protein sequence ID" value="AGT07646.1"/>
    <property type="molecule type" value="Genomic_DNA"/>
</dbReference>
<dbReference type="PANTHER" id="PTHR31157:SF1">
    <property type="entry name" value="SCP DOMAIN-CONTAINING PROTEIN"/>
    <property type="match status" value="1"/>
</dbReference>